<protein>
    <submittedName>
        <fullName evidence="2">Uncharacterized protein</fullName>
    </submittedName>
</protein>
<dbReference type="Proteomes" id="UP001458880">
    <property type="component" value="Unassembled WGS sequence"/>
</dbReference>
<comment type="caution">
    <text evidence="2">The sequence shown here is derived from an EMBL/GenBank/DDBJ whole genome shotgun (WGS) entry which is preliminary data.</text>
</comment>
<dbReference type="AlphaFoldDB" id="A0AAW1KRL2"/>
<gene>
    <name evidence="2" type="ORF">QE152_g19772</name>
    <name evidence="1" type="ORF">QE152_g20824</name>
</gene>
<evidence type="ECO:0000313" key="2">
    <source>
        <dbReference type="EMBL" id="KAK9722250.1"/>
    </source>
</evidence>
<sequence>MSVYAEQSEVNKLFLEVDFDRDSTDDNSNYLERQKDFEREQGDEELLEDIQHSTSQLIGNSESQKWHKWTTVWFENKKRQLQLEIVSFM</sequence>
<name>A0AAW1KRL2_POPJA</name>
<evidence type="ECO:0000313" key="1">
    <source>
        <dbReference type="EMBL" id="KAK9721601.1"/>
    </source>
</evidence>
<reference evidence="2 3" key="2">
    <citation type="journal article" date="2024" name="BMC Genomics">
        <title>De novo assembly and annotation of Popillia japonica's genome with initial clues to its potential as an invasive pest.</title>
        <authorList>
            <person name="Cucini C."/>
            <person name="Boschi S."/>
            <person name="Funari R."/>
            <person name="Cardaioli E."/>
            <person name="Iannotti N."/>
            <person name="Marturano G."/>
            <person name="Paoli F."/>
            <person name="Bruttini M."/>
            <person name="Carapelli A."/>
            <person name="Frati F."/>
            <person name="Nardi F."/>
        </authorList>
    </citation>
    <scope>NUCLEOTIDE SEQUENCE [LARGE SCALE GENOMIC DNA]</scope>
    <source>
        <strain evidence="2">DMR45628</strain>
    </source>
</reference>
<dbReference type="EMBL" id="JASPKY010000190">
    <property type="protein sequence ID" value="KAK9722250.1"/>
    <property type="molecule type" value="Genomic_DNA"/>
</dbReference>
<evidence type="ECO:0000313" key="3">
    <source>
        <dbReference type="Proteomes" id="UP001458880"/>
    </source>
</evidence>
<reference evidence="2" key="1">
    <citation type="submission" date="2023-05" db="EMBL/GenBank/DDBJ databases">
        <authorList>
            <person name="Nardi F."/>
            <person name="Carapelli A."/>
            <person name="Cucini C."/>
        </authorList>
    </citation>
    <scope>NUCLEOTIDE SEQUENCE</scope>
    <source>
        <strain evidence="2">DMR45628</strain>
        <tissue evidence="2">Testes</tissue>
    </source>
</reference>
<accession>A0AAW1KRL2</accession>
<organism evidence="2 3">
    <name type="scientific">Popillia japonica</name>
    <name type="common">Japanese beetle</name>
    <dbReference type="NCBI Taxonomy" id="7064"/>
    <lineage>
        <taxon>Eukaryota</taxon>
        <taxon>Metazoa</taxon>
        <taxon>Ecdysozoa</taxon>
        <taxon>Arthropoda</taxon>
        <taxon>Hexapoda</taxon>
        <taxon>Insecta</taxon>
        <taxon>Pterygota</taxon>
        <taxon>Neoptera</taxon>
        <taxon>Endopterygota</taxon>
        <taxon>Coleoptera</taxon>
        <taxon>Polyphaga</taxon>
        <taxon>Scarabaeiformia</taxon>
        <taxon>Scarabaeidae</taxon>
        <taxon>Rutelinae</taxon>
        <taxon>Popillia</taxon>
    </lineage>
</organism>
<dbReference type="EMBL" id="JASPKY010000197">
    <property type="protein sequence ID" value="KAK9721601.1"/>
    <property type="molecule type" value="Genomic_DNA"/>
</dbReference>
<keyword evidence="3" id="KW-1185">Reference proteome</keyword>
<proteinExistence type="predicted"/>